<accession>E9CS88</accession>
<proteinExistence type="predicted"/>
<dbReference type="HOGENOM" id="CLU_2320156_0_0_1"/>
<dbReference type="AlphaFoldDB" id="E9CS88"/>
<reference evidence="2" key="1">
    <citation type="journal article" date="2010" name="Genome Res.">
        <title>Population genomic sequencing of Coccidioides fungi reveals recent hybridization and transposon control.</title>
        <authorList>
            <person name="Neafsey D.E."/>
            <person name="Barker B.M."/>
            <person name="Sharpton T.J."/>
            <person name="Stajich J.E."/>
            <person name="Park D.J."/>
            <person name="Whiston E."/>
            <person name="Hung C.-Y."/>
            <person name="McMahan C."/>
            <person name="White J."/>
            <person name="Sykes S."/>
            <person name="Heiman D."/>
            <person name="Young S."/>
            <person name="Zeng Q."/>
            <person name="Abouelleil A."/>
            <person name="Aftuck L."/>
            <person name="Bessette D."/>
            <person name="Brown A."/>
            <person name="FitzGerald M."/>
            <person name="Lui A."/>
            <person name="Macdonald J.P."/>
            <person name="Priest M."/>
            <person name="Orbach M.J."/>
            <person name="Galgiani J.N."/>
            <person name="Kirkland T.N."/>
            <person name="Cole G.T."/>
            <person name="Birren B.W."/>
            <person name="Henn M.R."/>
            <person name="Taylor J.W."/>
            <person name="Rounsley S.D."/>
        </authorList>
    </citation>
    <scope>NUCLEOTIDE SEQUENCE [LARGE SCALE GENOMIC DNA]</scope>
    <source>
        <strain evidence="2">RMSCC 757 / Silveira</strain>
    </source>
</reference>
<dbReference type="VEuPathDB" id="FungiDB:CPSG_00456"/>
<sequence>MDFIVLEETWSRGLGQQTFTNVNKTKRDHLLWIFSSIPHCLFPDFSIRQRVVKQSGAGPLGHKQRGFTADKSFKKNEIARKSLGRSEPKRTQVFVRVFG</sequence>
<evidence type="ECO:0000313" key="1">
    <source>
        <dbReference type="EMBL" id="EFW22557.1"/>
    </source>
</evidence>
<organism evidence="2">
    <name type="scientific">Coccidioides posadasii (strain RMSCC 757 / Silveira)</name>
    <name type="common">Valley fever fungus</name>
    <dbReference type="NCBI Taxonomy" id="443226"/>
    <lineage>
        <taxon>Eukaryota</taxon>
        <taxon>Fungi</taxon>
        <taxon>Dikarya</taxon>
        <taxon>Ascomycota</taxon>
        <taxon>Pezizomycotina</taxon>
        <taxon>Eurotiomycetes</taxon>
        <taxon>Eurotiomycetidae</taxon>
        <taxon>Onygenales</taxon>
        <taxon>Onygenaceae</taxon>
        <taxon>Coccidioides</taxon>
    </lineage>
</organism>
<keyword evidence="2" id="KW-1185">Reference proteome</keyword>
<gene>
    <name evidence="1" type="ORF">CPSG_00456</name>
</gene>
<dbReference type="EMBL" id="GL636486">
    <property type="protein sequence ID" value="EFW22557.1"/>
    <property type="molecule type" value="Genomic_DNA"/>
</dbReference>
<name>E9CS88_COCPS</name>
<dbReference type="Proteomes" id="UP000002497">
    <property type="component" value="Unassembled WGS sequence"/>
</dbReference>
<reference evidence="2" key="2">
    <citation type="submission" date="2010-03" db="EMBL/GenBank/DDBJ databases">
        <title>The genome sequence of Coccidioides posadasii strain Silveira.</title>
        <authorList>
            <consortium name="The Broad Institute Genome Sequencing Center for Infectious Disease"/>
            <person name="Neafsey D."/>
            <person name="Orbach M."/>
            <person name="Henn M.R."/>
            <person name="Cole G.T."/>
            <person name="Galgiani J."/>
            <person name="Gardner M.J."/>
            <person name="Kirkland T.N."/>
            <person name="Taylor J.W."/>
            <person name="Young S.K."/>
            <person name="Zeng Q."/>
            <person name="Koehrsen M."/>
            <person name="Alvarado L."/>
            <person name="Berlin A."/>
            <person name="Borenstein D."/>
            <person name="Chapman S.B."/>
            <person name="Chen Z."/>
            <person name="Engels R."/>
            <person name="Freedman E."/>
            <person name="Gellesch M."/>
            <person name="Goldberg J."/>
            <person name="Griggs A."/>
            <person name="Gujja S."/>
            <person name="Heilman E."/>
            <person name="Heiman D."/>
            <person name="Howarth C."/>
            <person name="Jen D."/>
            <person name="Larson L."/>
            <person name="Mehta T."/>
            <person name="Neiman D."/>
            <person name="Park D."/>
            <person name="Pearson M."/>
            <person name="Richards J."/>
            <person name="Roberts A."/>
            <person name="Saif S."/>
            <person name="Shea T."/>
            <person name="Shenoy N."/>
            <person name="Sisk P."/>
            <person name="Stolte C."/>
            <person name="Sykes S."/>
            <person name="Walk T."/>
            <person name="White J."/>
            <person name="Yandava C."/>
            <person name="Haas B."/>
            <person name="Nusbaum C."/>
            <person name="Birren B."/>
        </authorList>
    </citation>
    <scope>NUCLEOTIDE SEQUENCE [LARGE SCALE GENOMIC DNA]</scope>
    <source>
        <strain evidence="2">RMSCC 757 / Silveira</strain>
    </source>
</reference>
<protein>
    <submittedName>
        <fullName evidence="1">Predicted protein</fullName>
    </submittedName>
</protein>
<evidence type="ECO:0000313" key="2">
    <source>
        <dbReference type="Proteomes" id="UP000002497"/>
    </source>
</evidence>